<accession>A0A1G7Y713</accession>
<gene>
    <name evidence="1" type="ORF">SAMN04487974_11294</name>
</gene>
<name>A0A1G7Y713_9HYPH</name>
<evidence type="ECO:0000313" key="1">
    <source>
        <dbReference type="EMBL" id="SDG92221.1"/>
    </source>
</evidence>
<dbReference type="STRING" id="440168.SAMN04487974_11294"/>
<dbReference type="AlphaFoldDB" id="A0A1G7Y713"/>
<sequence>MHDMLVALITFLLLEPLQQDIARSLADTSAPQEVVASLVACVTEQGAQIVNRALDDLWWASSSAFGVWIGFADPVTLLTEAAPECVAAIDAARPFLEPLEGASG</sequence>
<keyword evidence="2" id="KW-1185">Reference proteome</keyword>
<organism evidence="1 2">
    <name type="scientific">Pelagibacterium luteolum</name>
    <dbReference type="NCBI Taxonomy" id="440168"/>
    <lineage>
        <taxon>Bacteria</taxon>
        <taxon>Pseudomonadati</taxon>
        <taxon>Pseudomonadota</taxon>
        <taxon>Alphaproteobacteria</taxon>
        <taxon>Hyphomicrobiales</taxon>
        <taxon>Devosiaceae</taxon>
        <taxon>Pelagibacterium</taxon>
    </lineage>
</organism>
<dbReference type="RefSeq" id="WP_090597687.1">
    <property type="nucleotide sequence ID" value="NZ_FNCS01000012.1"/>
</dbReference>
<dbReference type="OrthoDB" id="7272256at2"/>
<dbReference type="EMBL" id="FNCS01000012">
    <property type="protein sequence ID" value="SDG92221.1"/>
    <property type="molecule type" value="Genomic_DNA"/>
</dbReference>
<dbReference type="Proteomes" id="UP000199495">
    <property type="component" value="Unassembled WGS sequence"/>
</dbReference>
<protein>
    <submittedName>
        <fullName evidence="1">Uncharacterized protein</fullName>
    </submittedName>
</protein>
<reference evidence="1 2" key="1">
    <citation type="submission" date="2016-10" db="EMBL/GenBank/DDBJ databases">
        <authorList>
            <person name="de Groot N.N."/>
        </authorList>
    </citation>
    <scope>NUCLEOTIDE SEQUENCE [LARGE SCALE GENOMIC DNA]</scope>
    <source>
        <strain evidence="1 2">CGMCC 1.10267</strain>
    </source>
</reference>
<evidence type="ECO:0000313" key="2">
    <source>
        <dbReference type="Proteomes" id="UP000199495"/>
    </source>
</evidence>
<proteinExistence type="predicted"/>